<accession>A0ABQ9XPV1</accession>
<dbReference type="Proteomes" id="UP001281761">
    <property type="component" value="Unassembled WGS sequence"/>
</dbReference>
<sequence>MALVEGRSFSSGTESEMIRCSSVPFDADQRFFTSVNERPPSPPNSSLSFFGSESGNEMRTVSHSESTDTGTSQWTNTTQLSSKERLFVVETIHTILSKQQHSDRTPSTLASRPSPLHPIQLLSHSPPFFSSSIFDLDDASLTDCLSLLAEISKQDPTSKCFESHIDSLAKTRSTICVLKAQGWDYCPVSSKSFILHHFPSHVHCQLEWTQIKISFITLTMDYLIHLSLHPFALERCKQNLILDFLALLLTFYWSSDENDQYFRDLRQKMNKAALSSPSPPIIITTELVCSLSDEETIAVLDRIVDNPKRWILSERTGS</sequence>
<comment type="caution">
    <text evidence="2">The sequence shown here is derived from an EMBL/GenBank/DDBJ whole genome shotgun (WGS) entry which is preliminary data.</text>
</comment>
<evidence type="ECO:0000313" key="2">
    <source>
        <dbReference type="EMBL" id="KAK2952647.1"/>
    </source>
</evidence>
<evidence type="ECO:0000313" key="3">
    <source>
        <dbReference type="Proteomes" id="UP001281761"/>
    </source>
</evidence>
<dbReference type="EMBL" id="JARBJD010000101">
    <property type="protein sequence ID" value="KAK2952647.1"/>
    <property type="molecule type" value="Genomic_DNA"/>
</dbReference>
<evidence type="ECO:0000256" key="1">
    <source>
        <dbReference type="SAM" id="MobiDB-lite"/>
    </source>
</evidence>
<protein>
    <submittedName>
        <fullName evidence="2">Uncharacterized protein</fullName>
    </submittedName>
</protein>
<feature type="compositionally biased region" description="Polar residues" evidence="1">
    <location>
        <begin position="49"/>
        <end position="59"/>
    </location>
</feature>
<proteinExistence type="predicted"/>
<feature type="compositionally biased region" description="Polar residues" evidence="1">
    <location>
        <begin position="67"/>
        <end position="77"/>
    </location>
</feature>
<gene>
    <name evidence="2" type="ORF">BLNAU_12475</name>
</gene>
<organism evidence="2 3">
    <name type="scientific">Blattamonas nauphoetae</name>
    <dbReference type="NCBI Taxonomy" id="2049346"/>
    <lineage>
        <taxon>Eukaryota</taxon>
        <taxon>Metamonada</taxon>
        <taxon>Preaxostyla</taxon>
        <taxon>Oxymonadida</taxon>
        <taxon>Blattamonas</taxon>
    </lineage>
</organism>
<reference evidence="2 3" key="1">
    <citation type="journal article" date="2022" name="bioRxiv">
        <title>Genomics of Preaxostyla Flagellates Illuminates Evolutionary Transitions and the Path Towards Mitochondrial Loss.</title>
        <authorList>
            <person name="Novak L.V.F."/>
            <person name="Treitli S.C."/>
            <person name="Pyrih J."/>
            <person name="Halakuc P."/>
            <person name="Pipaliya S.V."/>
            <person name="Vacek V."/>
            <person name="Brzon O."/>
            <person name="Soukal P."/>
            <person name="Eme L."/>
            <person name="Dacks J.B."/>
            <person name="Karnkowska A."/>
            <person name="Elias M."/>
            <person name="Hampl V."/>
        </authorList>
    </citation>
    <scope>NUCLEOTIDE SEQUENCE [LARGE SCALE GENOMIC DNA]</scope>
    <source>
        <strain evidence="2">NAU3</strain>
        <tissue evidence="2">Gut</tissue>
    </source>
</reference>
<feature type="region of interest" description="Disordered" evidence="1">
    <location>
        <begin position="34"/>
        <end position="77"/>
    </location>
</feature>
<name>A0ABQ9XPV1_9EUKA</name>
<keyword evidence="3" id="KW-1185">Reference proteome</keyword>